<name>A0AC58SMW8_TOBAC</name>
<dbReference type="RefSeq" id="XP_075086297.1">
    <property type="nucleotide sequence ID" value="XM_075230196.1"/>
</dbReference>
<accession>A0AC58SMW8</accession>
<reference evidence="2" key="2">
    <citation type="submission" date="2025-08" db="UniProtKB">
        <authorList>
            <consortium name="RefSeq"/>
        </authorList>
    </citation>
    <scope>IDENTIFICATION</scope>
    <source>
        <tissue evidence="2">Leaf</tissue>
    </source>
</reference>
<dbReference type="Proteomes" id="UP000790787">
    <property type="component" value="Chromosome 14"/>
</dbReference>
<keyword evidence="1" id="KW-1185">Reference proteome</keyword>
<proteinExistence type="predicted"/>
<protein>
    <submittedName>
        <fullName evidence="2">Uncharacterized protein LOC142169004</fullName>
    </submittedName>
</protein>
<evidence type="ECO:0000313" key="1">
    <source>
        <dbReference type="Proteomes" id="UP000790787"/>
    </source>
</evidence>
<reference evidence="1" key="1">
    <citation type="journal article" date="2014" name="Nat. Commun.">
        <title>The tobacco genome sequence and its comparison with those of tomato and potato.</title>
        <authorList>
            <person name="Sierro N."/>
            <person name="Battey J.N."/>
            <person name="Ouadi S."/>
            <person name="Bakaher N."/>
            <person name="Bovet L."/>
            <person name="Willig A."/>
            <person name="Goepfert S."/>
            <person name="Peitsch M.C."/>
            <person name="Ivanov N.V."/>
        </authorList>
    </citation>
    <scope>NUCLEOTIDE SEQUENCE [LARGE SCALE GENOMIC DNA]</scope>
</reference>
<evidence type="ECO:0000313" key="2">
    <source>
        <dbReference type="RefSeq" id="XP_075086297.1"/>
    </source>
</evidence>
<organism evidence="1 2">
    <name type="scientific">Nicotiana tabacum</name>
    <name type="common">Common tobacco</name>
    <dbReference type="NCBI Taxonomy" id="4097"/>
    <lineage>
        <taxon>Eukaryota</taxon>
        <taxon>Viridiplantae</taxon>
        <taxon>Streptophyta</taxon>
        <taxon>Embryophyta</taxon>
        <taxon>Tracheophyta</taxon>
        <taxon>Spermatophyta</taxon>
        <taxon>Magnoliopsida</taxon>
        <taxon>eudicotyledons</taxon>
        <taxon>Gunneridae</taxon>
        <taxon>Pentapetalae</taxon>
        <taxon>asterids</taxon>
        <taxon>lamiids</taxon>
        <taxon>Solanales</taxon>
        <taxon>Solanaceae</taxon>
        <taxon>Nicotianoideae</taxon>
        <taxon>Nicotianeae</taxon>
        <taxon>Nicotiana</taxon>
    </lineage>
</organism>
<sequence length="556" mass="61265">MVLALIGLRSDLSSVRDQILASASVPTLEEVSARLLRITSTPEVNSYDTSIMAVQTNTFQNRPRKGKGKSTKHCTYCDKGGHTRDVCWSLHGKPPRHNDRPRHVINVAHIRDGILPIQDVKDKSSHSITLTGADYNDYLQYQASKQHSSTSSTACKVQPVLQIISGNKNFLSVLNSPSVFSTITLANGSKTAIKGIGAAHPLPSLPLTLVLFAPECPYNLISISKLTKNLKCLVIFSEDSVFVQDRSTGQVIRRGHESHGLYKLSIPKPPVAFTSAISSNLLHSQLGHPSLSKLQKMVPSLSSLSLLEYESCQLGKHTRASFPKRVNNRSFSMFEVVHSDIWGPSRNFCNEIRNQFGISIKKLISDNAREYFYSSLSSFMSSQGYSRLQKGYKCFDSSKNRYLISADVTFFETSPYFSPNSLIQKAISTVLPVPTFSPPIPATTLPLQVYSRRPRPNSQPTNPVDASDPNAGTQSPPGDSLPSPAMSHASVEHSSDVTDLPIALRKVKVGPNGAVDRLKARLVAKWYTQVYGIDYGDTFSPVAKMASVRLLIFWQR</sequence>
<gene>
    <name evidence="2" type="primary">LOC142169004</name>
</gene>